<evidence type="ECO:0000259" key="3">
    <source>
        <dbReference type="Pfam" id="PF01471"/>
    </source>
</evidence>
<proteinExistence type="predicted"/>
<feature type="domain" description="Peptidoglycan binding-like" evidence="3">
    <location>
        <begin position="258"/>
        <end position="285"/>
    </location>
</feature>
<protein>
    <recommendedName>
        <fullName evidence="3">Peptidoglycan binding-like domain-containing protein</fullName>
    </recommendedName>
</protein>
<comment type="caution">
    <text evidence="4">The sequence shown here is derived from an EMBL/GenBank/DDBJ whole genome shotgun (WGS) entry which is preliminary data.</text>
</comment>
<feature type="chain" id="PRO_5015510145" description="Peptidoglycan binding-like domain-containing protein" evidence="2">
    <location>
        <begin position="19"/>
        <end position="439"/>
    </location>
</feature>
<accession>A0A2S6I3F0</accession>
<reference evidence="4 5" key="1">
    <citation type="submission" date="2018-02" db="EMBL/GenBank/DDBJ databases">
        <title>Genomic Encyclopedia of Archaeal and Bacterial Type Strains, Phase II (KMG-II): from individual species to whole genera.</title>
        <authorList>
            <person name="Goeker M."/>
        </authorList>
    </citation>
    <scope>NUCLEOTIDE SEQUENCE [LARGE SCALE GENOMIC DNA]</scope>
    <source>
        <strain evidence="4 5">DSM 29526</strain>
    </source>
</reference>
<keyword evidence="5" id="KW-1185">Reference proteome</keyword>
<dbReference type="AlphaFoldDB" id="A0A2S6I3F0"/>
<sequence length="439" mass="47505">MTRLLTLLLLAVVASLSAQDLYNVRIGTFQDVRAEDFAELRELGFVYGVPMDGQLTDVYIGNYSTEERAAEVTDNLQGRGFRNAAPFALPVAGTESDTYIQIALRGRGRGFDWPELERAGNLFVEATDGVAKVVVGPYDDASAANGALADIRASGYADAFTRSIREGSLIPVRLFETGIKKPLIPIDLSRSPDRSTPSGEIAAPAPPPPTPSAPDSTAAATTEETTMVETVAADIQPVPTTLPSLPEIDVATKRHSAAELQRVLKEKGFYEGSIDGYYGPGTQQAFETAWSELEELKNYRLLAGMEPAAAASTSPTAWPEMRVLSAIAADMSAGMANLDREGELAKERTELFAADGKLSAAASSEARSWETTVWNNLNDWATEDPLHARLLSALRVAYYQSQARLEAMYQQRGMSPMEARDLSTAALRNVLVADLDRFM</sequence>
<keyword evidence="2" id="KW-0732">Signal</keyword>
<dbReference type="EMBL" id="PTJC01000006">
    <property type="protein sequence ID" value="PPK85706.1"/>
    <property type="molecule type" value="Genomic_DNA"/>
</dbReference>
<feature type="signal peptide" evidence="2">
    <location>
        <begin position="1"/>
        <end position="18"/>
    </location>
</feature>
<dbReference type="Gene3D" id="1.10.101.10">
    <property type="entry name" value="PGBD-like superfamily/PGBD"/>
    <property type="match status" value="1"/>
</dbReference>
<evidence type="ECO:0000313" key="4">
    <source>
        <dbReference type="EMBL" id="PPK85706.1"/>
    </source>
</evidence>
<feature type="region of interest" description="Disordered" evidence="1">
    <location>
        <begin position="186"/>
        <end position="223"/>
    </location>
</feature>
<dbReference type="InterPro" id="IPR036365">
    <property type="entry name" value="PGBD-like_sf"/>
</dbReference>
<dbReference type="SUPFAM" id="SSF47090">
    <property type="entry name" value="PGBD-like"/>
    <property type="match status" value="1"/>
</dbReference>
<dbReference type="RefSeq" id="WP_104420193.1">
    <property type="nucleotide sequence ID" value="NZ_PTJC01000006.1"/>
</dbReference>
<organism evidence="4 5">
    <name type="scientific">Neolewinella xylanilytica</name>
    <dbReference type="NCBI Taxonomy" id="1514080"/>
    <lineage>
        <taxon>Bacteria</taxon>
        <taxon>Pseudomonadati</taxon>
        <taxon>Bacteroidota</taxon>
        <taxon>Saprospiria</taxon>
        <taxon>Saprospirales</taxon>
        <taxon>Lewinellaceae</taxon>
        <taxon>Neolewinella</taxon>
    </lineage>
</organism>
<dbReference type="InterPro" id="IPR002477">
    <property type="entry name" value="Peptidoglycan-bd-like"/>
</dbReference>
<evidence type="ECO:0000256" key="2">
    <source>
        <dbReference type="SAM" id="SignalP"/>
    </source>
</evidence>
<gene>
    <name evidence="4" type="ORF">CLV84_2609</name>
</gene>
<dbReference type="OrthoDB" id="1492243at2"/>
<dbReference type="Proteomes" id="UP000237662">
    <property type="component" value="Unassembled WGS sequence"/>
</dbReference>
<feature type="compositionally biased region" description="Low complexity" evidence="1">
    <location>
        <begin position="213"/>
        <end position="223"/>
    </location>
</feature>
<dbReference type="InterPro" id="IPR036366">
    <property type="entry name" value="PGBDSf"/>
</dbReference>
<name>A0A2S6I3F0_9BACT</name>
<evidence type="ECO:0000256" key="1">
    <source>
        <dbReference type="SAM" id="MobiDB-lite"/>
    </source>
</evidence>
<dbReference type="Pfam" id="PF01471">
    <property type="entry name" value="PG_binding_1"/>
    <property type="match status" value="1"/>
</dbReference>
<evidence type="ECO:0000313" key="5">
    <source>
        <dbReference type="Proteomes" id="UP000237662"/>
    </source>
</evidence>